<dbReference type="Pfam" id="PF07859">
    <property type="entry name" value="Abhydrolase_3"/>
    <property type="match status" value="1"/>
</dbReference>
<comment type="caution">
    <text evidence="3">The sequence shown here is derived from an EMBL/GenBank/DDBJ whole genome shotgun (WGS) entry which is preliminary data.</text>
</comment>
<organism evidence="3 4">
    <name type="scientific">Lactobacillus kalixensis DSM 16043</name>
    <dbReference type="NCBI Taxonomy" id="1423763"/>
    <lineage>
        <taxon>Bacteria</taxon>
        <taxon>Bacillati</taxon>
        <taxon>Bacillota</taxon>
        <taxon>Bacilli</taxon>
        <taxon>Lactobacillales</taxon>
        <taxon>Lactobacillaceae</taxon>
        <taxon>Lactobacillus</taxon>
    </lineage>
</organism>
<keyword evidence="1" id="KW-0378">Hydrolase</keyword>
<dbReference type="InterPro" id="IPR050300">
    <property type="entry name" value="GDXG_lipolytic_enzyme"/>
</dbReference>
<accession>A0A0R1UB42</accession>
<gene>
    <name evidence="3" type="ORF">FC46_GL000151</name>
</gene>
<name>A0A0R1UB42_9LACO</name>
<dbReference type="EMBL" id="AZFM01000010">
    <property type="protein sequence ID" value="KRL90398.1"/>
    <property type="molecule type" value="Genomic_DNA"/>
</dbReference>
<dbReference type="OrthoDB" id="9815425at2"/>
<dbReference type="SUPFAM" id="SSF53474">
    <property type="entry name" value="alpha/beta-Hydrolases"/>
    <property type="match status" value="1"/>
</dbReference>
<dbReference type="InterPro" id="IPR029058">
    <property type="entry name" value="AB_hydrolase_fold"/>
</dbReference>
<proteinExistence type="predicted"/>
<dbReference type="AlphaFoldDB" id="A0A0R1UB42"/>
<protein>
    <submittedName>
        <fullName evidence="3">Esterase</fullName>
    </submittedName>
</protein>
<reference evidence="3 4" key="1">
    <citation type="journal article" date="2015" name="Genome Announc.">
        <title>Expanding the biotechnology potential of lactobacilli through comparative genomics of 213 strains and associated genera.</title>
        <authorList>
            <person name="Sun Z."/>
            <person name="Harris H.M."/>
            <person name="McCann A."/>
            <person name="Guo C."/>
            <person name="Argimon S."/>
            <person name="Zhang W."/>
            <person name="Yang X."/>
            <person name="Jeffery I.B."/>
            <person name="Cooney J.C."/>
            <person name="Kagawa T.F."/>
            <person name="Liu W."/>
            <person name="Song Y."/>
            <person name="Salvetti E."/>
            <person name="Wrobel A."/>
            <person name="Rasinkangas P."/>
            <person name="Parkhill J."/>
            <person name="Rea M.C."/>
            <person name="O'Sullivan O."/>
            <person name="Ritari J."/>
            <person name="Douillard F.P."/>
            <person name="Paul Ross R."/>
            <person name="Yang R."/>
            <person name="Briner A.E."/>
            <person name="Felis G.E."/>
            <person name="de Vos W.M."/>
            <person name="Barrangou R."/>
            <person name="Klaenhammer T.R."/>
            <person name="Caufield P.W."/>
            <person name="Cui Y."/>
            <person name="Zhang H."/>
            <person name="O'Toole P.W."/>
        </authorList>
    </citation>
    <scope>NUCLEOTIDE SEQUENCE [LARGE SCALE GENOMIC DNA]</scope>
    <source>
        <strain evidence="3 4">DSM 16043</strain>
    </source>
</reference>
<keyword evidence="4" id="KW-1185">Reference proteome</keyword>
<evidence type="ECO:0000313" key="3">
    <source>
        <dbReference type="EMBL" id="KRL90398.1"/>
    </source>
</evidence>
<dbReference type="Gene3D" id="3.40.50.1820">
    <property type="entry name" value="alpha/beta hydrolase"/>
    <property type="match status" value="1"/>
</dbReference>
<dbReference type="STRING" id="1423763.FC46_GL000151"/>
<feature type="domain" description="Alpha/beta hydrolase fold-3" evidence="2">
    <location>
        <begin position="33"/>
        <end position="241"/>
    </location>
</feature>
<evidence type="ECO:0000256" key="1">
    <source>
        <dbReference type="ARBA" id="ARBA00022801"/>
    </source>
</evidence>
<evidence type="ECO:0000313" key="4">
    <source>
        <dbReference type="Proteomes" id="UP000051036"/>
    </source>
</evidence>
<evidence type="ECO:0000259" key="2">
    <source>
        <dbReference type="Pfam" id="PF07859"/>
    </source>
</evidence>
<dbReference type="InterPro" id="IPR013094">
    <property type="entry name" value="AB_hydrolase_3"/>
</dbReference>
<sequence length="264" mass="29759">MTIIKHDIVYDQDKNLSTDIYYPNNTTSNTKILIFWHGGGWFRGTKESVKSWGISFANAGFMAFIPEYSLAPENTFPSAHDDAITFVNWLLNSEYTDEDDQKNIVQIGASVGGTLALYVAGKFGFPTVTWSAPVDFSKWMENHHDVKPSVDAKDELGLTDIHDIHNSFYKYFVTTYAGSDNPAVLKKMDAASYNLDKLDKLMMINSADELNPLSSVLDFIKVLAQENHEVELLVIKGGGHAMDYAKDYIDESLDFLFQTIKRQK</sequence>
<dbReference type="PATRIC" id="fig|1423763.3.peg.150"/>
<dbReference type="RefSeq" id="WP_057798209.1">
    <property type="nucleotide sequence ID" value="NZ_AZFM01000010.1"/>
</dbReference>
<dbReference type="Proteomes" id="UP000051036">
    <property type="component" value="Unassembled WGS sequence"/>
</dbReference>
<dbReference type="GO" id="GO:0016787">
    <property type="term" value="F:hydrolase activity"/>
    <property type="evidence" value="ECO:0007669"/>
    <property type="project" value="UniProtKB-KW"/>
</dbReference>
<dbReference type="PANTHER" id="PTHR48081">
    <property type="entry name" value="AB HYDROLASE SUPERFAMILY PROTEIN C4A8.06C"/>
    <property type="match status" value="1"/>
</dbReference>